<dbReference type="RefSeq" id="XP_005644367.1">
    <property type="nucleotide sequence ID" value="XM_005644310.1"/>
</dbReference>
<accession>I0YN54</accession>
<name>I0YN54_COCSC</name>
<proteinExistence type="predicted"/>
<dbReference type="Proteomes" id="UP000007264">
    <property type="component" value="Unassembled WGS sequence"/>
</dbReference>
<dbReference type="KEGG" id="csl:COCSUDRAFT_44249"/>
<protein>
    <submittedName>
        <fullName evidence="2">Uncharacterized protein</fullName>
    </submittedName>
</protein>
<reference evidence="2 3" key="1">
    <citation type="journal article" date="2012" name="Genome Biol.">
        <title>The genome of the polar eukaryotic microalga coccomyxa subellipsoidea reveals traits of cold adaptation.</title>
        <authorList>
            <person name="Blanc G."/>
            <person name="Agarkova I."/>
            <person name="Grimwood J."/>
            <person name="Kuo A."/>
            <person name="Brueggeman A."/>
            <person name="Dunigan D."/>
            <person name="Gurnon J."/>
            <person name="Ladunga I."/>
            <person name="Lindquist E."/>
            <person name="Lucas S."/>
            <person name="Pangilinan J."/>
            <person name="Proschold T."/>
            <person name="Salamov A."/>
            <person name="Schmutz J."/>
            <person name="Weeks D."/>
            <person name="Yamada T."/>
            <person name="Claverie J.M."/>
            <person name="Grigoriev I."/>
            <person name="Van Etten J."/>
            <person name="Lomsadze A."/>
            <person name="Borodovsky M."/>
        </authorList>
    </citation>
    <scope>NUCLEOTIDE SEQUENCE [LARGE SCALE GENOMIC DNA]</scope>
    <source>
        <strain evidence="2 3">C-169</strain>
    </source>
</reference>
<dbReference type="EMBL" id="AGSI01000017">
    <property type="protein sequence ID" value="EIE19823.1"/>
    <property type="molecule type" value="Genomic_DNA"/>
</dbReference>
<dbReference type="OrthoDB" id="10425601at2759"/>
<comment type="caution">
    <text evidence="2">The sequence shown here is derived from an EMBL/GenBank/DDBJ whole genome shotgun (WGS) entry which is preliminary data.</text>
</comment>
<dbReference type="GeneID" id="17037796"/>
<feature type="region of interest" description="Disordered" evidence="1">
    <location>
        <begin position="128"/>
        <end position="183"/>
    </location>
</feature>
<evidence type="ECO:0000256" key="1">
    <source>
        <dbReference type="SAM" id="MobiDB-lite"/>
    </source>
</evidence>
<evidence type="ECO:0000313" key="2">
    <source>
        <dbReference type="EMBL" id="EIE19823.1"/>
    </source>
</evidence>
<dbReference type="AlphaFoldDB" id="I0YN54"/>
<keyword evidence="3" id="KW-1185">Reference proteome</keyword>
<sequence length="183" mass="20595">MPESPVRYVDVPWVVKYSGDSVYGKSPWQRVERVYLVELRDPDERADFSLNLENVFVLDRQTKELSRGQVIRNESINADTDVTTLTLRIRKDGLYLDRYEDMPDIEEIVGNAELEAWEREQKRAREKTAASVASLVGSGGKDDGPDIVQPSMGDADEPQDPINAMSDNDFDGPEDTPAVDLGF</sequence>
<gene>
    <name evidence="2" type="ORF">COCSUDRAFT_44249</name>
</gene>
<organism evidence="2 3">
    <name type="scientific">Coccomyxa subellipsoidea (strain C-169)</name>
    <name type="common">Green microalga</name>
    <dbReference type="NCBI Taxonomy" id="574566"/>
    <lineage>
        <taxon>Eukaryota</taxon>
        <taxon>Viridiplantae</taxon>
        <taxon>Chlorophyta</taxon>
        <taxon>core chlorophytes</taxon>
        <taxon>Trebouxiophyceae</taxon>
        <taxon>Trebouxiophyceae incertae sedis</taxon>
        <taxon>Coccomyxaceae</taxon>
        <taxon>Coccomyxa</taxon>
        <taxon>Coccomyxa subellipsoidea</taxon>
    </lineage>
</organism>
<evidence type="ECO:0000313" key="3">
    <source>
        <dbReference type="Proteomes" id="UP000007264"/>
    </source>
</evidence>